<reference evidence="3" key="1">
    <citation type="journal article" date="2019" name="Int. J. Syst. Evol. Microbiol.">
        <title>The Global Catalogue of Microorganisms (GCM) 10K type strain sequencing project: providing services to taxonomists for standard genome sequencing and annotation.</title>
        <authorList>
            <consortium name="The Broad Institute Genomics Platform"/>
            <consortium name="The Broad Institute Genome Sequencing Center for Infectious Disease"/>
            <person name="Wu L."/>
            <person name="Ma J."/>
        </authorList>
    </citation>
    <scope>NUCLEOTIDE SEQUENCE [LARGE SCALE GENOMIC DNA]</scope>
    <source>
        <strain evidence="3">NBRC 102030</strain>
    </source>
</reference>
<dbReference type="SUPFAM" id="SSF51984">
    <property type="entry name" value="MurCD N-terminal domain"/>
    <property type="match status" value="1"/>
</dbReference>
<evidence type="ECO:0000259" key="1">
    <source>
        <dbReference type="Pfam" id="PF01225"/>
    </source>
</evidence>
<dbReference type="Proteomes" id="UP001157046">
    <property type="component" value="Unassembled WGS sequence"/>
</dbReference>
<keyword evidence="3" id="KW-1185">Reference proteome</keyword>
<proteinExistence type="predicted"/>
<dbReference type="Gene3D" id="3.40.50.720">
    <property type="entry name" value="NAD(P)-binding Rossmann-like Domain"/>
    <property type="match status" value="1"/>
</dbReference>
<evidence type="ECO:0000313" key="2">
    <source>
        <dbReference type="EMBL" id="GMA80856.1"/>
    </source>
</evidence>
<gene>
    <name evidence="2" type="ORF">GCM10025855_03890</name>
</gene>
<feature type="domain" description="Mur ligase N-terminal catalytic" evidence="1">
    <location>
        <begin position="2"/>
        <end position="102"/>
    </location>
</feature>
<dbReference type="PANTHER" id="PTHR43445">
    <property type="entry name" value="UDP-N-ACETYLMURAMATE--L-ALANINE LIGASE-RELATED"/>
    <property type="match status" value="1"/>
</dbReference>
<comment type="caution">
    <text evidence="2">The sequence shown here is derived from an EMBL/GenBank/DDBJ whole genome shotgun (WGS) entry which is preliminary data.</text>
</comment>
<name>A0ABQ6J1V2_9GAMM</name>
<accession>A0ABQ6J1V2</accession>
<evidence type="ECO:0000313" key="3">
    <source>
        <dbReference type="Proteomes" id="UP001157046"/>
    </source>
</evidence>
<dbReference type="InterPro" id="IPR036565">
    <property type="entry name" value="Mur-like_cat_sf"/>
</dbReference>
<protein>
    <recommendedName>
        <fullName evidence="1">Mur ligase N-terminal catalytic domain-containing protein</fullName>
    </recommendedName>
</protein>
<dbReference type="InterPro" id="IPR000713">
    <property type="entry name" value="Mur_ligase_N"/>
</dbReference>
<dbReference type="Pfam" id="PF01225">
    <property type="entry name" value="Mur_ligase"/>
    <property type="match status" value="1"/>
</dbReference>
<dbReference type="PANTHER" id="PTHR43445:SF5">
    <property type="entry name" value="UDP-N-ACETYLMURAMATE--L-ALANYL-GAMMA-D-GLUTAMYL-MESO-2,6-DIAMINOHEPTANDIOATE LIGASE"/>
    <property type="match status" value="1"/>
</dbReference>
<sequence length="183" mass="19529">MHVHILGICGTFMGGLALLARAKGHRVTGSDANVYPPMSTQLEDQGIELIQGFDPSQLGEAGQYPDLVVVGNAMSRGNPCVEAVLNIGIPYISGPQFLADHILPERWVLAVSGTHGKTSTSSMLAWILDDCGYEPGFLIGGVPQNFGVSARLGKTAFLWLKPMNTTVPFLISAQNLCITIHVL</sequence>
<dbReference type="SUPFAM" id="SSF53623">
    <property type="entry name" value="MurD-like peptide ligases, catalytic domain"/>
    <property type="match status" value="1"/>
</dbReference>
<dbReference type="InterPro" id="IPR050061">
    <property type="entry name" value="MurCDEF_pg_biosynth"/>
</dbReference>
<dbReference type="EMBL" id="BSUY01000001">
    <property type="protein sequence ID" value="GMA80856.1"/>
    <property type="molecule type" value="Genomic_DNA"/>
</dbReference>
<dbReference type="Gene3D" id="3.40.1190.10">
    <property type="entry name" value="Mur-like, catalytic domain"/>
    <property type="match status" value="1"/>
</dbReference>
<organism evidence="2 3">
    <name type="scientific">Shewanella glacialipiscicola</name>
    <dbReference type="NCBI Taxonomy" id="614069"/>
    <lineage>
        <taxon>Bacteria</taxon>
        <taxon>Pseudomonadati</taxon>
        <taxon>Pseudomonadota</taxon>
        <taxon>Gammaproteobacteria</taxon>
        <taxon>Alteromonadales</taxon>
        <taxon>Shewanellaceae</taxon>
        <taxon>Shewanella</taxon>
    </lineage>
</organism>